<evidence type="ECO:0000256" key="1">
    <source>
        <dbReference type="SAM" id="MobiDB-lite"/>
    </source>
</evidence>
<comment type="caution">
    <text evidence="2">The sequence shown here is derived from an EMBL/GenBank/DDBJ whole genome shotgun (WGS) entry which is preliminary data.</text>
</comment>
<dbReference type="AlphaFoldDB" id="A0A5C8ZFC4"/>
<accession>A0A5C8ZFC4</accession>
<name>A0A5C8ZFC4_9ACTN</name>
<feature type="compositionally biased region" description="Low complexity" evidence="1">
    <location>
        <begin position="59"/>
        <end position="82"/>
    </location>
</feature>
<proteinExistence type="predicted"/>
<evidence type="ECO:0000313" key="2">
    <source>
        <dbReference type="EMBL" id="TXR56735.1"/>
    </source>
</evidence>
<dbReference type="RefSeq" id="WP_147925864.1">
    <property type="nucleotide sequence ID" value="NZ_VKAC01000004.1"/>
</dbReference>
<evidence type="ECO:0000313" key="3">
    <source>
        <dbReference type="Proteomes" id="UP000321234"/>
    </source>
</evidence>
<keyword evidence="3" id="KW-1185">Reference proteome</keyword>
<feature type="compositionally biased region" description="Low complexity" evidence="1">
    <location>
        <begin position="148"/>
        <end position="177"/>
    </location>
</feature>
<protein>
    <submittedName>
        <fullName evidence="2">Uncharacterized protein</fullName>
    </submittedName>
</protein>
<feature type="region of interest" description="Disordered" evidence="1">
    <location>
        <begin position="49"/>
        <end position="177"/>
    </location>
</feature>
<dbReference type="Proteomes" id="UP000321234">
    <property type="component" value="Unassembled WGS sequence"/>
</dbReference>
<sequence>MASLIAGVVRAAVLGTGAIVGTAACGWLVGHALTIAHTPAWSGWQAPLSTAAPTAESSPGDTAGRAPTAAATTSPSDAQTPAESSGDGWGATAVPTGDRSAGGPADRTTLPEGATAGGVLGEDPGQTDEQQLRLLLGEDAGATRRSDPPTAAPSSPDGETAPSATPPAELAPEPASS</sequence>
<dbReference type="EMBL" id="VKAC01000004">
    <property type="protein sequence ID" value="TXR56735.1"/>
    <property type="molecule type" value="Genomic_DNA"/>
</dbReference>
<organism evidence="2 3">
    <name type="scientific">Quadrisphaera setariae</name>
    <dbReference type="NCBI Taxonomy" id="2593304"/>
    <lineage>
        <taxon>Bacteria</taxon>
        <taxon>Bacillati</taxon>
        <taxon>Actinomycetota</taxon>
        <taxon>Actinomycetes</taxon>
        <taxon>Kineosporiales</taxon>
        <taxon>Kineosporiaceae</taxon>
        <taxon>Quadrisphaera</taxon>
    </lineage>
</organism>
<gene>
    <name evidence="2" type="ORF">FMM08_08320</name>
</gene>
<reference evidence="2 3" key="1">
    <citation type="submission" date="2019-07" db="EMBL/GenBank/DDBJ databases">
        <title>Quadrisphaera sp. strain DD2A genome sequencing and assembly.</title>
        <authorList>
            <person name="Kim I."/>
        </authorList>
    </citation>
    <scope>NUCLEOTIDE SEQUENCE [LARGE SCALE GENOMIC DNA]</scope>
    <source>
        <strain evidence="2 3">DD2A</strain>
    </source>
</reference>